<gene>
    <name evidence="1" type="ORF">CFR72_06460</name>
</gene>
<protein>
    <submittedName>
        <fullName evidence="1">Uncharacterized protein</fullName>
    </submittedName>
</protein>
<dbReference type="EMBL" id="NKUF01000010">
    <property type="protein sequence ID" value="PYD63544.1"/>
    <property type="molecule type" value="Genomic_DNA"/>
</dbReference>
<accession>A0A318PU52</accession>
<proteinExistence type="predicted"/>
<organism evidence="1 2">
    <name type="scientific">Gluconacetobacter entanii</name>
    <dbReference type="NCBI Taxonomy" id="108528"/>
    <lineage>
        <taxon>Bacteria</taxon>
        <taxon>Pseudomonadati</taxon>
        <taxon>Pseudomonadota</taxon>
        <taxon>Alphaproteobacteria</taxon>
        <taxon>Acetobacterales</taxon>
        <taxon>Acetobacteraceae</taxon>
        <taxon>Gluconacetobacter</taxon>
    </lineage>
</organism>
<dbReference type="Proteomes" id="UP000248301">
    <property type="component" value="Unassembled WGS sequence"/>
</dbReference>
<evidence type="ECO:0000313" key="2">
    <source>
        <dbReference type="Proteomes" id="UP000248301"/>
    </source>
</evidence>
<dbReference type="RefSeq" id="WP_110913187.1">
    <property type="nucleotide sequence ID" value="NZ_NKUF01000010.1"/>
</dbReference>
<sequence length="236" mass="26849">MNEISDIRATQNPELAHAISAWLNRLSCLVRRNGEDGTDEQIALYAEMLIRSFPKPAFSTDAMHYVADNCEWWPPFATMRKLLSEHWEAAKLRRMDGRARQIAGPSHGDRQELTGMDREWRRYYDRSSMTNWIGEGEHSVDPRDAQSRKARTLQLIREQSPLAFEDITGRKARPDVDNAAWADPAVVRRSVREVQASPMAASFAGMLSAAVTRFATQNLPIVEEFFPKSGTSEVRK</sequence>
<name>A0A318PU52_9PROT</name>
<reference evidence="1 2" key="1">
    <citation type="submission" date="2017-07" db="EMBL/GenBank/DDBJ databases">
        <title>A draft genome sequence of Gluconacetobacter entanii LTH 4560.</title>
        <authorList>
            <person name="Skraban J."/>
            <person name="Cleenwerck I."/>
            <person name="Vandamme P."/>
            <person name="Trcek J."/>
        </authorList>
    </citation>
    <scope>NUCLEOTIDE SEQUENCE [LARGE SCALE GENOMIC DNA]</scope>
    <source>
        <strain evidence="1 2">LTH 4560</strain>
    </source>
</reference>
<dbReference type="OrthoDB" id="7274554at2"/>
<comment type="caution">
    <text evidence="1">The sequence shown here is derived from an EMBL/GenBank/DDBJ whole genome shotgun (WGS) entry which is preliminary data.</text>
</comment>
<evidence type="ECO:0000313" key="1">
    <source>
        <dbReference type="EMBL" id="PYD63544.1"/>
    </source>
</evidence>
<dbReference type="AlphaFoldDB" id="A0A318PU52"/>